<name>A0ABX1NNZ3_9RHOO</name>
<dbReference type="Proteomes" id="UP000634522">
    <property type="component" value="Unassembled WGS sequence"/>
</dbReference>
<accession>A0ABX1NNZ3</accession>
<sequence>MSGHILTSMGVCAGMPCPLQASQTHGEGIMWAITSADSGCRSTHPSPGCIPVPCAASDARKAACRAAINSGVCGYKCGGYCYGVAGCSVLAQVRALVERLYARRGYRTSETAPRVDSPDRVVFAGASRGQVFATITLGLDSPAGLLVDELYGPEVAVFRRMKRRICELSAFAIDPQYSSHGVLSALFYLAYLYGRTRHRVTDAFIEVNPRHAGFYERVFRFRRIGDVRQCPRVEAPAVLMHLDLERTGAHEAPIGRAGTISGPDPRTEAAATSPPKARSPAVMHD</sequence>
<protein>
    <recommendedName>
        <fullName evidence="2">N-acyl amino acid synthase FeeM catalytic core domain-containing protein</fullName>
    </recommendedName>
</protein>
<dbReference type="EMBL" id="WTVS01000133">
    <property type="protein sequence ID" value="NMG01099.1"/>
    <property type="molecule type" value="Genomic_DNA"/>
</dbReference>
<evidence type="ECO:0000259" key="2">
    <source>
        <dbReference type="Pfam" id="PF21926"/>
    </source>
</evidence>
<dbReference type="InterPro" id="IPR054597">
    <property type="entry name" value="FeeM_cat"/>
</dbReference>
<proteinExistence type="predicted"/>
<reference evidence="3 4" key="1">
    <citation type="submission" date="2019-12" db="EMBL/GenBank/DDBJ databases">
        <title>Comparative genomics gives insights into the taxonomy of the Azoarcus-Aromatoleum group and reveals separate origins of nif in the plant-associated Azoarcus and non-plant-associated Aromatoleum sub-groups.</title>
        <authorList>
            <person name="Lafos M."/>
            <person name="Maluk M."/>
            <person name="Batista M."/>
            <person name="Junghare M."/>
            <person name="Carmona M."/>
            <person name="Faoro H."/>
            <person name="Cruz L.M."/>
            <person name="Battistoni F."/>
            <person name="De Souza E."/>
            <person name="Pedrosa F."/>
            <person name="Chen W.-M."/>
            <person name="Poole P.S."/>
            <person name="Dixon R.A."/>
            <person name="James E.K."/>
        </authorList>
    </citation>
    <scope>NUCLEOTIDE SEQUENCE [LARGE SCALE GENOMIC DNA]</scope>
    <source>
        <strain evidence="3 4">T</strain>
    </source>
</reference>
<feature type="region of interest" description="Disordered" evidence="1">
    <location>
        <begin position="253"/>
        <end position="285"/>
    </location>
</feature>
<keyword evidence="4" id="KW-1185">Reference proteome</keyword>
<comment type="caution">
    <text evidence="3">The sequence shown here is derived from an EMBL/GenBank/DDBJ whole genome shotgun (WGS) entry which is preliminary data.</text>
</comment>
<dbReference type="Gene3D" id="3.40.630.30">
    <property type="match status" value="1"/>
</dbReference>
<dbReference type="SUPFAM" id="SSF55729">
    <property type="entry name" value="Acyl-CoA N-acyltransferases (Nat)"/>
    <property type="match status" value="1"/>
</dbReference>
<gene>
    <name evidence="3" type="ORF">GPA27_27395</name>
</gene>
<evidence type="ECO:0000313" key="3">
    <source>
        <dbReference type="EMBL" id="NMG01099.1"/>
    </source>
</evidence>
<dbReference type="InterPro" id="IPR016181">
    <property type="entry name" value="Acyl_CoA_acyltransferase"/>
</dbReference>
<evidence type="ECO:0000256" key="1">
    <source>
        <dbReference type="SAM" id="MobiDB-lite"/>
    </source>
</evidence>
<organism evidence="3 4">
    <name type="scientific">Aromatoleum toluolicum</name>
    <dbReference type="NCBI Taxonomy" id="90060"/>
    <lineage>
        <taxon>Bacteria</taxon>
        <taxon>Pseudomonadati</taxon>
        <taxon>Pseudomonadota</taxon>
        <taxon>Betaproteobacteria</taxon>
        <taxon>Rhodocyclales</taxon>
        <taxon>Rhodocyclaceae</taxon>
        <taxon>Aromatoleum</taxon>
    </lineage>
</organism>
<dbReference type="Pfam" id="PF21926">
    <property type="entry name" value="FeeM"/>
    <property type="match status" value="1"/>
</dbReference>
<feature type="domain" description="N-acyl amino acid synthase FeeM catalytic core" evidence="2">
    <location>
        <begin position="93"/>
        <end position="243"/>
    </location>
</feature>
<dbReference type="RefSeq" id="WP_169143597.1">
    <property type="nucleotide sequence ID" value="NZ_WTVS01000133.1"/>
</dbReference>
<evidence type="ECO:0000313" key="4">
    <source>
        <dbReference type="Proteomes" id="UP000634522"/>
    </source>
</evidence>